<sequence length="45" mass="4533">PIVAGLCWDEVGIVGKSGGLWWSGAENKEMEVTGVAGNLGTGTVS</sequence>
<protein>
    <submittedName>
        <fullName evidence="1">Uncharacterized protein</fullName>
    </submittedName>
</protein>
<comment type="caution">
    <text evidence="1">The sequence shown here is derived from an EMBL/GenBank/DDBJ whole genome shotgun (WGS) entry which is preliminary data.</text>
</comment>
<name>A0A699KVW2_TANCI</name>
<gene>
    <name evidence="1" type="ORF">Tci_685505</name>
</gene>
<accession>A0A699KVW2</accession>
<reference evidence="1" key="1">
    <citation type="journal article" date="2019" name="Sci. Rep.">
        <title>Draft genome of Tanacetum cinerariifolium, the natural source of mosquito coil.</title>
        <authorList>
            <person name="Yamashiro T."/>
            <person name="Shiraishi A."/>
            <person name="Satake H."/>
            <person name="Nakayama K."/>
        </authorList>
    </citation>
    <scope>NUCLEOTIDE SEQUENCE</scope>
</reference>
<organism evidence="1">
    <name type="scientific">Tanacetum cinerariifolium</name>
    <name type="common">Dalmatian daisy</name>
    <name type="synonym">Chrysanthemum cinerariifolium</name>
    <dbReference type="NCBI Taxonomy" id="118510"/>
    <lineage>
        <taxon>Eukaryota</taxon>
        <taxon>Viridiplantae</taxon>
        <taxon>Streptophyta</taxon>
        <taxon>Embryophyta</taxon>
        <taxon>Tracheophyta</taxon>
        <taxon>Spermatophyta</taxon>
        <taxon>Magnoliopsida</taxon>
        <taxon>eudicotyledons</taxon>
        <taxon>Gunneridae</taxon>
        <taxon>Pentapetalae</taxon>
        <taxon>asterids</taxon>
        <taxon>campanulids</taxon>
        <taxon>Asterales</taxon>
        <taxon>Asteraceae</taxon>
        <taxon>Asteroideae</taxon>
        <taxon>Anthemideae</taxon>
        <taxon>Anthemidinae</taxon>
        <taxon>Tanacetum</taxon>
    </lineage>
</organism>
<proteinExistence type="predicted"/>
<dbReference type="AlphaFoldDB" id="A0A699KVW2"/>
<dbReference type="EMBL" id="BKCJ010559724">
    <property type="protein sequence ID" value="GFB13534.1"/>
    <property type="molecule type" value="Genomic_DNA"/>
</dbReference>
<feature type="non-terminal residue" evidence="1">
    <location>
        <position position="1"/>
    </location>
</feature>
<evidence type="ECO:0000313" key="1">
    <source>
        <dbReference type="EMBL" id="GFB13534.1"/>
    </source>
</evidence>